<evidence type="ECO:0000256" key="3">
    <source>
        <dbReference type="ARBA" id="ARBA00023277"/>
    </source>
</evidence>
<keyword evidence="5" id="KW-0328">Glycosyltransferase</keyword>
<gene>
    <name evidence="5" type="primary">RFS6_2</name>
    <name evidence="5" type="ORF">PIB30_041894</name>
</gene>
<name>A0ABU6YDQ7_9FABA</name>
<evidence type="ECO:0000256" key="2">
    <source>
        <dbReference type="ARBA" id="ARBA00012708"/>
    </source>
</evidence>
<protein>
    <recommendedName>
        <fullName evidence="2">galactinol--sucrose galactosyltransferase</fullName>
        <ecNumber evidence="2">2.4.1.82</ecNumber>
    </recommendedName>
</protein>
<proteinExistence type="inferred from homology"/>
<keyword evidence="6" id="KW-1185">Reference proteome</keyword>
<dbReference type="SUPFAM" id="SSF51445">
    <property type="entry name" value="(Trans)glycosidases"/>
    <property type="match status" value="1"/>
</dbReference>
<dbReference type="PANTHER" id="PTHR31268">
    <property type="match status" value="1"/>
</dbReference>
<accession>A0ABU6YDQ7</accession>
<dbReference type="GO" id="GO:0047274">
    <property type="term" value="F:galactinol-sucrose galactosyltransferase activity"/>
    <property type="evidence" value="ECO:0007669"/>
    <property type="project" value="UniProtKB-EC"/>
</dbReference>
<evidence type="ECO:0000313" key="6">
    <source>
        <dbReference type="Proteomes" id="UP001341840"/>
    </source>
</evidence>
<dbReference type="EC" id="2.4.1.82" evidence="2"/>
<dbReference type="InterPro" id="IPR013785">
    <property type="entry name" value="Aldolase_TIM"/>
</dbReference>
<dbReference type="EMBL" id="JASCZI010241890">
    <property type="protein sequence ID" value="MED6208104.1"/>
    <property type="molecule type" value="Genomic_DNA"/>
</dbReference>
<reference evidence="5 6" key="1">
    <citation type="journal article" date="2023" name="Plants (Basel)">
        <title>Bridging the Gap: Combining Genomics and Transcriptomics Approaches to Understand Stylosanthes scabra, an Orphan Legume from the Brazilian Caatinga.</title>
        <authorList>
            <person name="Ferreira-Neto J.R.C."/>
            <person name="da Silva M.D."/>
            <person name="Binneck E."/>
            <person name="de Melo N.F."/>
            <person name="da Silva R.H."/>
            <person name="de Melo A.L.T.M."/>
            <person name="Pandolfi V."/>
            <person name="Bustamante F.O."/>
            <person name="Brasileiro-Vidal A.C."/>
            <person name="Benko-Iseppon A.M."/>
        </authorList>
    </citation>
    <scope>NUCLEOTIDE SEQUENCE [LARGE SCALE GENOMIC DNA]</scope>
    <source>
        <tissue evidence="5">Leaves</tissue>
    </source>
</reference>
<dbReference type="PANTHER" id="PTHR31268:SF5">
    <property type="entry name" value="GALACTINOL--SUCROSE GALACTOSYLTRANSFERASE 6-RELATED"/>
    <property type="match status" value="1"/>
</dbReference>
<comment type="caution">
    <text evidence="5">The sequence shown here is derived from an EMBL/GenBank/DDBJ whole genome shotgun (WGS) entry which is preliminary data.</text>
</comment>
<evidence type="ECO:0000256" key="4">
    <source>
        <dbReference type="ARBA" id="ARBA00049426"/>
    </source>
</evidence>
<dbReference type="Pfam" id="PF05691">
    <property type="entry name" value="Raffinose_syn"/>
    <property type="match status" value="1"/>
</dbReference>
<comment type="catalytic activity">
    <reaction evidence="4">
        <text>alpha-D-galactosyl-(1-&gt;3)-1D-myo-inositol + sucrose = raffinose + myo-inositol</text>
        <dbReference type="Rhea" id="RHEA:20161"/>
        <dbReference type="ChEBI" id="CHEBI:16634"/>
        <dbReference type="ChEBI" id="CHEBI:17268"/>
        <dbReference type="ChEBI" id="CHEBI:17505"/>
        <dbReference type="ChEBI" id="CHEBI:17992"/>
        <dbReference type="EC" id="2.4.1.82"/>
    </reaction>
</comment>
<evidence type="ECO:0000313" key="5">
    <source>
        <dbReference type="EMBL" id="MED6208104.1"/>
    </source>
</evidence>
<sequence length="864" mass="95243">MIGACLTKKPITKFLRRSMLTMVLNPSFYSCSSLTINSAKFPKLSPHPLTFFSTRRYHPHHYFRHNHSTSNTLLHPTPSSSYPFFPVRAHTHSSSFKTRYQEAEAEKMTIKPAVRVSDRNLIVKERTILTGVPDNVIETSASSSGPVEGVFLGAQFDQNDSSHVVSIGTLRDVRFMACFRFKLWWMAQKMGDKGRDIPLETQFLLVETKDGSHLESDDGDETNQIVYTVFLPLIEGSFRACLQGNHRDQLELCIESGDSDTKASSFSHALFISAGTDPFATIHDAFKAVKNHLKTFRMRHEKKLPGIVDFFGWCTWDAFYQEVTQEGVEAGIQSLAAGGAPPKFVIIDDGWQSVGGDSHETANPSVKRLTGIKENEKFQNKEDPKSGIKSIVDIAKKKHGLKFVYVWHAITGYWGGVRPGVKEMEEYGSVMKYPMVSKGVVENEPTWKSDAMAVHGLGLVNPKNVFTFYDQLHSYLASAGIDGVKVDVQCILETLGAGLGGRVELTRQYHQALDSSISRNFPDNGCIACMSHNTDALYCSKQTAVVRASDDFYPRDPVSHTIHIASVAYNSIFLGEIMQPDWDMFHSQHPAAEYHGSARAISGGPIYVSDAPGKHNFDLLRKMVLPDGSVLRARLPGRPTKDCLFTDPARDGVSLLKIWNMNKYGGVLGVYNCQGAAWSTAERKNAFHQTTSDAITGYVRGRDVHLISEAAAAAGDAQWNGDCALYRHASKQLVVLPYNVALPVTLKVLEHDVFVVMPVKVLASGYSFAALGLIEMFNAGGAIDELTYEVKGGDGGDDGLVGVVRMAVKGCGKFGAYSSARPKRCVLGTNAVDFEYESDSGLVTFNIDHLPEEGQRVHQVVVEL</sequence>
<dbReference type="Gene3D" id="3.20.20.70">
    <property type="entry name" value="Aldolase class I"/>
    <property type="match status" value="1"/>
</dbReference>
<keyword evidence="5" id="KW-0808">Transferase</keyword>
<comment type="similarity">
    <text evidence="1">Belongs to the glycosyl hydrolases 36 family.</text>
</comment>
<keyword evidence="3" id="KW-0119">Carbohydrate metabolism</keyword>
<dbReference type="Proteomes" id="UP001341840">
    <property type="component" value="Unassembled WGS sequence"/>
</dbReference>
<evidence type="ECO:0000256" key="1">
    <source>
        <dbReference type="ARBA" id="ARBA00007240"/>
    </source>
</evidence>
<organism evidence="5 6">
    <name type="scientific">Stylosanthes scabra</name>
    <dbReference type="NCBI Taxonomy" id="79078"/>
    <lineage>
        <taxon>Eukaryota</taxon>
        <taxon>Viridiplantae</taxon>
        <taxon>Streptophyta</taxon>
        <taxon>Embryophyta</taxon>
        <taxon>Tracheophyta</taxon>
        <taxon>Spermatophyta</taxon>
        <taxon>Magnoliopsida</taxon>
        <taxon>eudicotyledons</taxon>
        <taxon>Gunneridae</taxon>
        <taxon>Pentapetalae</taxon>
        <taxon>rosids</taxon>
        <taxon>fabids</taxon>
        <taxon>Fabales</taxon>
        <taxon>Fabaceae</taxon>
        <taxon>Papilionoideae</taxon>
        <taxon>50 kb inversion clade</taxon>
        <taxon>dalbergioids sensu lato</taxon>
        <taxon>Dalbergieae</taxon>
        <taxon>Pterocarpus clade</taxon>
        <taxon>Stylosanthes</taxon>
    </lineage>
</organism>
<dbReference type="InterPro" id="IPR017853">
    <property type="entry name" value="GH"/>
</dbReference>
<dbReference type="InterPro" id="IPR008811">
    <property type="entry name" value="Glycosyl_hydrolases_36"/>
</dbReference>